<accession>D2NRN7</accession>
<reference evidence="2 3" key="3">
    <citation type="journal article" date="2010" name="Sequencing">
        <title>Complete Genome Sequence of Rothia mucilaginosa DY-18: A Clinical Isolate with Dense Meshwork-Like Structures from a Persistent Apical Periodontitis Lesion.</title>
        <authorList>
            <person name="Yamane K."/>
            <person name="Nambu T."/>
            <person name="Yamanaka T."/>
            <person name="Mashimo C."/>
            <person name="Sugimori C."/>
            <person name="Leung K.-P."/>
            <person name="Fukushima H."/>
        </authorList>
    </citation>
    <scope>NUCLEOTIDE SEQUENCE [LARGE SCALE GENOMIC DNA]</scope>
    <source>
        <strain evidence="2 3">DY-18</strain>
    </source>
</reference>
<organism evidence="2 3">
    <name type="scientific">Rothia mucilaginosa (strain DY-18)</name>
    <name type="common">Stomatococcus mucilaginosus</name>
    <dbReference type="NCBI Taxonomy" id="680646"/>
    <lineage>
        <taxon>Bacteria</taxon>
        <taxon>Bacillati</taxon>
        <taxon>Actinomycetota</taxon>
        <taxon>Actinomycetes</taxon>
        <taxon>Micrococcales</taxon>
        <taxon>Micrococcaceae</taxon>
        <taxon>Rothia</taxon>
    </lineage>
</organism>
<dbReference type="HOGENOM" id="CLU_696145_0_0_11"/>
<dbReference type="EMBL" id="AP011540">
    <property type="protein sequence ID" value="BAI64313.1"/>
    <property type="molecule type" value="Genomic_DNA"/>
</dbReference>
<evidence type="ECO:0000256" key="1">
    <source>
        <dbReference type="SAM" id="Phobius"/>
    </source>
</evidence>
<reference evidence="3" key="1">
    <citation type="submission" date="2009-07" db="EMBL/GenBank/DDBJ databases">
        <title>Complete genome sequence of Rothia mucilaginosa DJ.</title>
        <authorList>
            <person name="Yamane K."/>
            <person name="Nambu T."/>
            <person name="Mashimo C."/>
            <person name="Sugimori C."/>
            <person name="Yamanaka T."/>
            <person name="Leung K."/>
            <person name="Fukushima H."/>
        </authorList>
    </citation>
    <scope>NUCLEOTIDE SEQUENCE [LARGE SCALE GENOMIC DNA]</scope>
    <source>
        <strain evidence="3">DY-18</strain>
    </source>
</reference>
<keyword evidence="1" id="KW-1133">Transmembrane helix</keyword>
<keyword evidence="3" id="KW-1185">Reference proteome</keyword>
<dbReference type="AlphaFoldDB" id="D2NRN7"/>
<reference evidence="2 3" key="2">
    <citation type="journal article" date="2010" name="J Osaka Dent Univ">
        <title>Isolation and identification of Rothia mucilaginosa from persistent apical periodontitis lesions.</title>
        <authorList>
            <person name="Yamane K."/>
            <person name="Yoshida M."/>
            <person name="Fujihira T."/>
            <person name="Baba T."/>
            <person name="Tsuji N."/>
            <person name="Hayashi H."/>
            <person name="Sugimori C."/>
            <person name="Yamanaka T."/>
            <person name="Mashimo C."/>
            <person name="Nambu T."/>
            <person name="Kawai H."/>
            <person name="Fukushima H."/>
        </authorList>
    </citation>
    <scope>NUCLEOTIDE SEQUENCE [LARGE SCALE GENOMIC DNA]</scope>
    <source>
        <strain evidence="2 3">DY-18</strain>
    </source>
</reference>
<protein>
    <submittedName>
        <fullName evidence="2">Folylpolyglutamate synthase</fullName>
    </submittedName>
</protein>
<keyword evidence="1" id="KW-0472">Membrane</keyword>
<feature type="transmembrane region" description="Helical" evidence="1">
    <location>
        <begin position="40"/>
        <end position="62"/>
    </location>
</feature>
<keyword evidence="1" id="KW-0812">Transmembrane</keyword>
<gene>
    <name evidence="2" type="ordered locus">RMDY18_04810</name>
</gene>
<sequence length="396" mass="41393">MVLLAVLYSTGNKHLCLTVLCSLGLDLCRSVLVAALATRTTVALAAAVTIAAVATAVVCCLLSCQLLVGQVALVDPDLHADATEGGLSLEEAVVDVRTQGVQGHTTFAVELGTGHFSATQTAGALDTDTLCACTLCGLDCLLHCTAECNTRCELLCDALCNQLSGEVGVSNLEDVQLNLLVGELLELAADAVCFCATAANHDTGTSGVDVHTHAVTGTLDLDLCNACAIQVLCQQLADLYVLADEVSVTLAGLVGISEPLGDVVSGDAQSETVRVNFLTHLAVLLLLRGSNYHGDVAGALVDSVCATLSAGLNALHGRAFVHECFADEQLFLAEGQTLLGCLLTSVSYCRSNDLVYRFRSCLGGELQNRQSLFRLLTTDQVDDTAGLHRRNANETR</sequence>
<dbReference type="Proteomes" id="UP000001883">
    <property type="component" value="Chromosome"/>
</dbReference>
<evidence type="ECO:0000313" key="3">
    <source>
        <dbReference type="Proteomes" id="UP000001883"/>
    </source>
</evidence>
<dbReference type="eggNOG" id="ENOG502ZVGM">
    <property type="taxonomic scope" value="Bacteria"/>
</dbReference>
<evidence type="ECO:0000313" key="2">
    <source>
        <dbReference type="EMBL" id="BAI64313.1"/>
    </source>
</evidence>
<name>D2NRN7_ROTMD</name>
<proteinExistence type="predicted"/>
<dbReference type="KEGG" id="rmu:RMDY18_04810"/>